<name>A0A140GPY8_CLOPF</name>
<dbReference type="GO" id="GO:0004803">
    <property type="term" value="F:transposase activity"/>
    <property type="evidence" value="ECO:0007669"/>
    <property type="project" value="InterPro"/>
</dbReference>
<keyword evidence="2" id="KW-0614">Plasmid</keyword>
<dbReference type="AlphaFoldDB" id="A0A140GPY8"/>
<dbReference type="PATRIC" id="fig|1502.177.peg.3717"/>
<evidence type="ECO:0000313" key="3">
    <source>
        <dbReference type="Proteomes" id="UP000070260"/>
    </source>
</evidence>
<dbReference type="PANTHER" id="PTHR33055:SF3">
    <property type="entry name" value="PUTATIVE TRANSPOSASE FOR IS117-RELATED"/>
    <property type="match status" value="1"/>
</dbReference>
<dbReference type="Proteomes" id="UP000070260">
    <property type="component" value="Plasmid pJFP838C"/>
</dbReference>
<evidence type="ECO:0000259" key="1">
    <source>
        <dbReference type="Pfam" id="PF02371"/>
    </source>
</evidence>
<organism evidence="2 3">
    <name type="scientific">Clostridium perfringens</name>
    <dbReference type="NCBI Taxonomy" id="1502"/>
    <lineage>
        <taxon>Bacteria</taxon>
        <taxon>Bacillati</taxon>
        <taxon>Bacillota</taxon>
        <taxon>Clostridia</taxon>
        <taxon>Eubacteriales</taxon>
        <taxon>Clostridiaceae</taxon>
        <taxon>Clostridium</taxon>
    </lineage>
</organism>
<gene>
    <name evidence="2" type="ORF">JFP838_pC0015</name>
</gene>
<reference evidence="2 3" key="1">
    <citation type="journal article" date="2016" name="PLoS ONE">
        <title>Plasmid Characterization and Chromosome Analysis of Two netF+ Clostridium perfringens Isolates Associated with Foal and Canine Necrotizing Enteritis.</title>
        <authorList>
            <person name="Mehdizadeh Gohari I."/>
            <person name="Kropinski A.M."/>
            <person name="Weese S.J."/>
            <person name="Parreira V.R."/>
            <person name="Whitehead A.E."/>
            <person name="Boerlin P."/>
            <person name="Prescott J.F."/>
        </authorList>
    </citation>
    <scope>NUCLEOTIDE SEQUENCE [LARGE SCALE GENOMIC DNA]</scope>
    <source>
        <strain evidence="2 3">JP838</strain>
        <plasmid evidence="3">Plasmid pJFP838C</plasmid>
    </source>
</reference>
<dbReference type="InterPro" id="IPR003346">
    <property type="entry name" value="Transposase_20"/>
</dbReference>
<dbReference type="PANTHER" id="PTHR33055">
    <property type="entry name" value="TRANSPOSASE FOR INSERTION SEQUENCE ELEMENT IS1111A"/>
    <property type="match status" value="1"/>
</dbReference>
<feature type="domain" description="Transposase IS116/IS110/IS902 C-terminal" evidence="1">
    <location>
        <begin position="135"/>
        <end position="212"/>
    </location>
</feature>
<accession>A0A140GPY8</accession>
<dbReference type="EMBL" id="CP013040">
    <property type="protein sequence ID" value="AMN30597.1"/>
    <property type="molecule type" value="Genomic_DNA"/>
</dbReference>
<dbReference type="InterPro" id="IPR047650">
    <property type="entry name" value="Transpos_IS110"/>
</dbReference>
<dbReference type="GO" id="GO:0006313">
    <property type="term" value="P:DNA transposition"/>
    <property type="evidence" value="ECO:0007669"/>
    <property type="project" value="InterPro"/>
</dbReference>
<proteinExistence type="predicted"/>
<evidence type="ECO:0000313" key="2">
    <source>
        <dbReference type="EMBL" id="AMN30597.1"/>
    </source>
</evidence>
<dbReference type="RefSeq" id="WP_338012344.1">
    <property type="nucleotide sequence ID" value="NZ_CATNZO010000003.1"/>
</dbReference>
<protein>
    <submittedName>
        <fullName evidence="2">Transposase</fullName>
    </submittedName>
</protein>
<geneLocation type="plasmid" evidence="2 3">
    <name>pJFP838C</name>
</geneLocation>
<sequence>MKIESKLMLGNLLDMTMPKIKTLLRNSLDKVEKDKLNDFIREYWHYDNITKKSEKQFIGSYMKWCKKNGYHQSETKAKEIYALAQEGIPTLSSNSPSTKMLVLEAVRVLDEVNRTLYMILSQMQKQARKLKEYDVVRNMPGVGDKLAPRLIAEIGNIKRYHNKKALIAYVGIDSPPFESGQFVSNKRRISKRGSALLRKTGYEIMQCLKSNKPNDSVYLYMLKKEIEGKAKKVAKIAALNKFLRIYYAKVKEVYMT</sequence>
<dbReference type="Pfam" id="PF02371">
    <property type="entry name" value="Transposase_20"/>
    <property type="match status" value="1"/>
</dbReference>
<dbReference type="GO" id="GO:0003677">
    <property type="term" value="F:DNA binding"/>
    <property type="evidence" value="ECO:0007669"/>
    <property type="project" value="InterPro"/>
</dbReference>